<feature type="binding site" evidence="9">
    <location>
        <position position="205"/>
    </location>
    <ligand>
        <name>substrate</name>
    </ligand>
</feature>
<dbReference type="NCBIfam" id="TIGR00761">
    <property type="entry name" value="argB"/>
    <property type="match status" value="1"/>
</dbReference>
<evidence type="ECO:0000256" key="9">
    <source>
        <dbReference type="HAMAP-Rule" id="MF_00082"/>
    </source>
</evidence>
<dbReference type="GO" id="GO:0005737">
    <property type="term" value="C:cytoplasm"/>
    <property type="evidence" value="ECO:0007669"/>
    <property type="project" value="UniProtKB-SubCell"/>
</dbReference>
<dbReference type="PRINTS" id="PR00474">
    <property type="entry name" value="GLU5KINASE"/>
</dbReference>
<name>F9Y597_KETVW</name>
<keyword evidence="3 9" id="KW-0028">Amino-acid biosynthesis</keyword>
<accession>F9Y597</accession>
<dbReference type="InterPro" id="IPR041727">
    <property type="entry name" value="NAGK-C"/>
</dbReference>
<proteinExistence type="inferred from homology"/>
<dbReference type="KEGG" id="kvl:KVU_2063"/>
<dbReference type="InterPro" id="IPR037528">
    <property type="entry name" value="ArgB"/>
</dbReference>
<organism evidence="11 12">
    <name type="scientific">Ketogulonicigenium vulgare (strain WSH-001)</name>
    <dbReference type="NCBI Taxonomy" id="759362"/>
    <lineage>
        <taxon>Bacteria</taxon>
        <taxon>Pseudomonadati</taxon>
        <taxon>Pseudomonadota</taxon>
        <taxon>Alphaproteobacteria</taxon>
        <taxon>Rhodobacterales</taxon>
        <taxon>Roseobacteraceae</taxon>
        <taxon>Ketogulonicigenium</taxon>
    </lineage>
</organism>
<dbReference type="GO" id="GO:0005524">
    <property type="term" value="F:ATP binding"/>
    <property type="evidence" value="ECO:0007669"/>
    <property type="project" value="UniProtKB-UniRule"/>
</dbReference>
<dbReference type="InterPro" id="IPR036393">
    <property type="entry name" value="AceGlu_kinase-like_sf"/>
</dbReference>
<dbReference type="AlphaFoldDB" id="F9Y597"/>
<gene>
    <name evidence="9 11" type="primary">argB</name>
    <name evidence="11" type="ordered locus">KVU_2063</name>
</gene>
<comment type="function">
    <text evidence="9">Catalyzes the ATP-dependent phosphorylation of N-acetyl-L-glutamate.</text>
</comment>
<keyword evidence="9" id="KW-0963">Cytoplasm</keyword>
<dbReference type="UniPathway" id="UPA00068">
    <property type="reaction ID" value="UER00107"/>
</dbReference>
<dbReference type="GO" id="GO:0042450">
    <property type="term" value="P:L-arginine biosynthetic process via ornithine"/>
    <property type="evidence" value="ECO:0007669"/>
    <property type="project" value="UniProtKB-UniRule"/>
</dbReference>
<dbReference type="PATRIC" id="fig|759362.5.peg.2141"/>
<evidence type="ECO:0000256" key="1">
    <source>
        <dbReference type="ARBA" id="ARBA00004828"/>
    </source>
</evidence>
<keyword evidence="6 9" id="KW-0418">Kinase</keyword>
<reference evidence="11 12" key="1">
    <citation type="journal article" date="2011" name="J. Bacteriol.">
        <title>Complete genome sequence of the industrial strain Ketogulonicigenium vulgare WSH-001.</title>
        <authorList>
            <person name="Liu L."/>
            <person name="Li Y."/>
            <person name="Zhang J."/>
            <person name="Zhou Z."/>
            <person name="Liu J."/>
            <person name="Li X."/>
            <person name="Zhou J."/>
            <person name="Du G."/>
            <person name="Wang L."/>
            <person name="Chen J."/>
        </authorList>
    </citation>
    <scope>NUCLEOTIDE SEQUENCE [LARGE SCALE GENOMIC DNA]</scope>
    <source>
        <strain evidence="11 12">WSH-001</strain>
    </source>
</reference>
<keyword evidence="5 9" id="KW-0547">Nucleotide-binding</keyword>
<dbReference type="FunFam" id="3.40.1160.10:FF:000004">
    <property type="entry name" value="Acetylglutamate kinase"/>
    <property type="match status" value="1"/>
</dbReference>
<dbReference type="CDD" id="cd04250">
    <property type="entry name" value="AAK_NAGK-C"/>
    <property type="match status" value="1"/>
</dbReference>
<dbReference type="PIRSF" id="PIRSF000728">
    <property type="entry name" value="NAGK"/>
    <property type="match status" value="1"/>
</dbReference>
<keyword evidence="12" id="KW-1185">Reference proteome</keyword>
<dbReference type="PANTHER" id="PTHR23342:SF0">
    <property type="entry name" value="N-ACETYLGLUTAMATE SYNTHASE, MITOCHONDRIAL"/>
    <property type="match status" value="1"/>
</dbReference>
<dbReference type="HOGENOM" id="CLU_053680_0_0_5"/>
<evidence type="ECO:0000256" key="8">
    <source>
        <dbReference type="ARBA" id="ARBA00048141"/>
    </source>
</evidence>
<evidence type="ECO:0000313" key="11">
    <source>
        <dbReference type="EMBL" id="AEM41902.1"/>
    </source>
</evidence>
<keyword evidence="7 9" id="KW-0067">ATP-binding</keyword>
<dbReference type="Proteomes" id="UP000000692">
    <property type="component" value="Chromosome"/>
</dbReference>
<feature type="domain" description="Aspartate/glutamate/uridylate kinase" evidence="10">
    <location>
        <begin position="51"/>
        <end position="283"/>
    </location>
</feature>
<keyword evidence="4 9" id="KW-0808">Transferase</keyword>
<comment type="similarity">
    <text evidence="9">Belongs to the acetylglutamate kinase family. ArgB subfamily.</text>
</comment>
<keyword evidence="2 9" id="KW-0055">Arginine biosynthesis</keyword>
<feature type="site" description="Transition state stabilizer" evidence="9">
    <location>
        <position position="55"/>
    </location>
</feature>
<dbReference type="InterPro" id="IPR004662">
    <property type="entry name" value="AcgluKinase_fam"/>
</dbReference>
<comment type="pathway">
    <text evidence="1 9">Amino-acid biosynthesis; L-arginine biosynthesis; N(2)-acetyl-L-ornithine from L-glutamate: step 2/4.</text>
</comment>
<evidence type="ECO:0000256" key="2">
    <source>
        <dbReference type="ARBA" id="ARBA00022571"/>
    </source>
</evidence>
<sequence>MAGASVGLKTPSKPFALGAAMRLQKMNRDWISTAKTLAEALPYLQRYAGATVVVKFGGNAMGDDAAMAEFARDIVLMRQVGVNPVVVHGGGPMINEMLEKLGIKSEFIRGKRVTDKATVEVVEMVLSGVVNKRIVQAINDQGGRAVGISGKDDDLMVCVADNPELGFVGKPVEMNVQVLRDLFTAGIIPVVAPVATGMADNETFNVNGDTAAGAIAGALKADRLLLLTDVAGIKNKEGQVMTQLDPEQILELIADGTISGGMIPKTETVLDAIEAGVRAVVILDGRLPNATLLELFTEHGAGSIIRNPNPPPRRTSRR</sequence>
<comment type="catalytic activity">
    <reaction evidence="8 9">
        <text>N-acetyl-L-glutamate + ATP = N-acetyl-L-glutamyl 5-phosphate + ADP</text>
        <dbReference type="Rhea" id="RHEA:14629"/>
        <dbReference type="ChEBI" id="CHEBI:30616"/>
        <dbReference type="ChEBI" id="CHEBI:44337"/>
        <dbReference type="ChEBI" id="CHEBI:57936"/>
        <dbReference type="ChEBI" id="CHEBI:456216"/>
        <dbReference type="EC" id="2.7.2.8"/>
    </reaction>
</comment>
<dbReference type="eggNOG" id="COG0548">
    <property type="taxonomic scope" value="Bacteria"/>
</dbReference>
<dbReference type="HAMAP" id="MF_00082">
    <property type="entry name" value="ArgB"/>
    <property type="match status" value="1"/>
</dbReference>
<dbReference type="InterPro" id="IPR001048">
    <property type="entry name" value="Asp/Glu/Uridylate_kinase"/>
</dbReference>
<dbReference type="OrthoDB" id="9803155at2"/>
<dbReference type="PANTHER" id="PTHR23342">
    <property type="entry name" value="N-ACETYLGLUTAMATE SYNTHASE"/>
    <property type="match status" value="1"/>
</dbReference>
<comment type="subcellular location">
    <subcellularLocation>
        <location evidence="9">Cytoplasm</location>
    </subcellularLocation>
</comment>
<dbReference type="GO" id="GO:0003991">
    <property type="term" value="F:acetylglutamate kinase activity"/>
    <property type="evidence" value="ECO:0007669"/>
    <property type="project" value="UniProtKB-UniRule"/>
</dbReference>
<dbReference type="EC" id="2.7.2.8" evidence="9"/>
<dbReference type="Gene3D" id="3.40.1160.10">
    <property type="entry name" value="Acetylglutamate kinase-like"/>
    <property type="match status" value="1"/>
</dbReference>
<feature type="site" description="Transition state stabilizer" evidence="9">
    <location>
        <position position="265"/>
    </location>
</feature>
<evidence type="ECO:0000256" key="3">
    <source>
        <dbReference type="ARBA" id="ARBA00022605"/>
    </source>
</evidence>
<dbReference type="EMBL" id="CP002018">
    <property type="protein sequence ID" value="AEM41902.1"/>
    <property type="molecule type" value="Genomic_DNA"/>
</dbReference>
<evidence type="ECO:0000259" key="10">
    <source>
        <dbReference type="Pfam" id="PF00696"/>
    </source>
</evidence>
<evidence type="ECO:0000256" key="7">
    <source>
        <dbReference type="ARBA" id="ARBA00022840"/>
    </source>
</evidence>
<evidence type="ECO:0000256" key="5">
    <source>
        <dbReference type="ARBA" id="ARBA00022741"/>
    </source>
</evidence>
<protein>
    <recommendedName>
        <fullName evidence="9">Acetylglutamate kinase</fullName>
        <ecNumber evidence="9">2.7.2.8</ecNumber>
    </recommendedName>
    <alternativeName>
        <fullName evidence="9">N-acetyl-L-glutamate 5-phosphotransferase</fullName>
    </alternativeName>
    <alternativeName>
        <fullName evidence="9">NAG kinase</fullName>
        <shortName evidence="9">NAGK</shortName>
    </alternativeName>
</protein>
<feature type="binding site" evidence="9">
    <location>
        <begin position="90"/>
        <end position="91"/>
    </location>
    <ligand>
        <name>substrate</name>
    </ligand>
</feature>
<dbReference type="Pfam" id="PF00696">
    <property type="entry name" value="AA_kinase"/>
    <property type="match status" value="1"/>
</dbReference>
<dbReference type="SUPFAM" id="SSF53633">
    <property type="entry name" value="Carbamate kinase-like"/>
    <property type="match status" value="1"/>
</dbReference>
<evidence type="ECO:0000256" key="4">
    <source>
        <dbReference type="ARBA" id="ARBA00022679"/>
    </source>
</evidence>
<dbReference type="InterPro" id="IPR001057">
    <property type="entry name" value="Glu/AcGlu_kinase"/>
</dbReference>
<evidence type="ECO:0000256" key="6">
    <source>
        <dbReference type="ARBA" id="ARBA00022777"/>
    </source>
</evidence>
<feature type="binding site" evidence="9">
    <location>
        <position position="112"/>
    </location>
    <ligand>
        <name>substrate</name>
    </ligand>
</feature>
<evidence type="ECO:0000313" key="12">
    <source>
        <dbReference type="Proteomes" id="UP000000692"/>
    </source>
</evidence>